<geneLocation type="plasmid" evidence="1 2">
    <name>unnamed1</name>
</geneLocation>
<organism evidence="1 2">
    <name type="scientific">Mucilaginibacter robiniae</name>
    <dbReference type="NCBI Taxonomy" id="2728022"/>
    <lineage>
        <taxon>Bacteria</taxon>
        <taxon>Pseudomonadati</taxon>
        <taxon>Bacteroidota</taxon>
        <taxon>Sphingobacteriia</taxon>
        <taxon>Sphingobacteriales</taxon>
        <taxon>Sphingobacteriaceae</taxon>
        <taxon>Mucilaginibacter</taxon>
    </lineage>
</organism>
<dbReference type="EMBL" id="CP051683">
    <property type="protein sequence ID" value="QJD98517.1"/>
    <property type="molecule type" value="Genomic_DNA"/>
</dbReference>
<gene>
    <name evidence="1" type="ORF">HH214_21410</name>
</gene>
<keyword evidence="1" id="KW-0614">Plasmid</keyword>
<proteinExistence type="predicted"/>
<dbReference type="RefSeq" id="WP_169611255.1">
    <property type="nucleotide sequence ID" value="NZ_CP051683.1"/>
</dbReference>
<accession>A0A7L5E7Z9</accession>
<dbReference type="InterPro" id="IPR024524">
    <property type="entry name" value="DUF3800"/>
</dbReference>
<dbReference type="Pfam" id="PF12686">
    <property type="entry name" value="DUF3800"/>
    <property type="match status" value="1"/>
</dbReference>
<evidence type="ECO:0000313" key="2">
    <source>
        <dbReference type="Proteomes" id="UP000503278"/>
    </source>
</evidence>
<dbReference type="AlphaFoldDB" id="A0A7L5E7Z9"/>
<sequence>MKNIIAFADEYGNNSFEFSTQGTHFIVASVILKKDKLAETEQYIEDIRKRHFQTGEIKSRKVGDQHHRRLKILQELVQADFSIYAVVVNKRKLVGEGFKYKPSFYKFLNGLVYKELFKTFPELDLVVDEHGDNDFMRQFKSYVQRYHQPNLFSGSDFQFSGSAESVMIQLADFIAGTLGRCFDEAKISPESQQFLQVLEPKITSLNFFPYDKQHLLQVGEEPETGFHEDIAQIGVNSAIHFIDNKKVINQDDADQINCVKLILLYFNTYGTKKYIPTKQLIQHLQVGREEVLSEHNFRTKVIGKIRDAGVLVVSSSAGEHKGYKLPASMQDLYKFVSHGNSVIMPMLHRIAVFRDKIKLATLNDVDILDKDEFKGLRELLV</sequence>
<name>A0A7L5E7Z9_9SPHI</name>
<dbReference type="KEGG" id="mrob:HH214_21410"/>
<protein>
    <submittedName>
        <fullName evidence="1">DUF3800 domain-containing protein</fullName>
    </submittedName>
</protein>
<evidence type="ECO:0000313" key="1">
    <source>
        <dbReference type="EMBL" id="QJD98517.1"/>
    </source>
</evidence>
<reference evidence="1 2" key="1">
    <citation type="submission" date="2020-04" db="EMBL/GenBank/DDBJ databases">
        <title>Genome sequencing of novel species.</title>
        <authorList>
            <person name="Heo J."/>
            <person name="Kim S.-J."/>
            <person name="Kim J.-S."/>
            <person name="Hong S.-B."/>
            <person name="Kwon S.-W."/>
        </authorList>
    </citation>
    <scope>NUCLEOTIDE SEQUENCE [LARGE SCALE GENOMIC DNA]</scope>
    <source>
        <strain evidence="1 2">F39-2</strain>
        <plasmid evidence="1 2">unnamed1</plasmid>
    </source>
</reference>
<keyword evidence="2" id="KW-1185">Reference proteome</keyword>
<dbReference type="Proteomes" id="UP000503278">
    <property type="component" value="Plasmid unnamed1"/>
</dbReference>